<dbReference type="AlphaFoldDB" id="A0A5N6U9G7"/>
<dbReference type="OrthoDB" id="2446291at2759"/>
<dbReference type="Proteomes" id="UP000325780">
    <property type="component" value="Unassembled WGS sequence"/>
</dbReference>
<feature type="region of interest" description="Disordered" evidence="1">
    <location>
        <begin position="177"/>
        <end position="245"/>
    </location>
</feature>
<accession>A0A5N6U9G7</accession>
<protein>
    <submittedName>
        <fullName evidence="2">Uncharacterized protein</fullName>
    </submittedName>
</protein>
<dbReference type="EMBL" id="ML742023">
    <property type="protein sequence ID" value="KAE8155220.1"/>
    <property type="molecule type" value="Genomic_DNA"/>
</dbReference>
<name>A0A5N6U9G7_ASPAV</name>
<proteinExistence type="predicted"/>
<evidence type="ECO:0000313" key="2">
    <source>
        <dbReference type="EMBL" id="KAE8155220.1"/>
    </source>
</evidence>
<feature type="region of interest" description="Disordered" evidence="1">
    <location>
        <begin position="1"/>
        <end position="37"/>
    </location>
</feature>
<sequence>MFKFSAKRQRAYDEPDFDSSAIHHSKRHRPLPLHTSLGARSHSFTKDQSIEFGLSTLTPVESSDDEDGKHVPFSLVDPRAVPHQTARSHAFDTAMDIDHDRNIPASDQCQWPVNVGIRDIQPSPIPHSLVNQSLTISDRHSANPMLECARSTPNEPVMSPFGQVPTDAPATNCFGLRRLPSPVSDGEDGSTHCKDTASDVDMATPRRVSLSPSVDRNRISHMPRPNSSTDAVKPKQPKNLSKKKATVSMGYRADCEKCRSKIPGHYSHIIRV</sequence>
<gene>
    <name evidence="2" type="ORF">BDV25DRAFT_146341</name>
</gene>
<evidence type="ECO:0000256" key="1">
    <source>
        <dbReference type="SAM" id="MobiDB-lite"/>
    </source>
</evidence>
<reference evidence="2 3" key="1">
    <citation type="submission" date="2019-04" db="EMBL/GenBank/DDBJ databases">
        <title>Friends and foes A comparative genomics study of 23 Aspergillus species from section Flavi.</title>
        <authorList>
            <consortium name="DOE Joint Genome Institute"/>
            <person name="Kjaerbolling I."/>
            <person name="Vesth T."/>
            <person name="Frisvad J.C."/>
            <person name="Nybo J.L."/>
            <person name="Theobald S."/>
            <person name="Kildgaard S."/>
            <person name="Isbrandt T."/>
            <person name="Kuo A."/>
            <person name="Sato A."/>
            <person name="Lyhne E.K."/>
            <person name="Kogle M.E."/>
            <person name="Wiebenga A."/>
            <person name="Kun R.S."/>
            <person name="Lubbers R.J."/>
            <person name="Makela M.R."/>
            <person name="Barry K."/>
            <person name="Chovatia M."/>
            <person name="Clum A."/>
            <person name="Daum C."/>
            <person name="Haridas S."/>
            <person name="He G."/>
            <person name="LaButti K."/>
            <person name="Lipzen A."/>
            <person name="Mondo S."/>
            <person name="Riley R."/>
            <person name="Salamov A."/>
            <person name="Simmons B.A."/>
            <person name="Magnuson J.K."/>
            <person name="Henrissat B."/>
            <person name="Mortensen U.H."/>
            <person name="Larsen T.O."/>
            <person name="Devries R.P."/>
            <person name="Grigoriev I.V."/>
            <person name="Machida M."/>
            <person name="Baker S.E."/>
            <person name="Andersen M.R."/>
        </authorList>
    </citation>
    <scope>NUCLEOTIDE SEQUENCE [LARGE SCALE GENOMIC DNA]</scope>
    <source>
        <strain evidence="2 3">IBT 18842</strain>
    </source>
</reference>
<evidence type="ECO:0000313" key="3">
    <source>
        <dbReference type="Proteomes" id="UP000325780"/>
    </source>
</evidence>
<organism evidence="2 3">
    <name type="scientific">Aspergillus avenaceus</name>
    <dbReference type="NCBI Taxonomy" id="36643"/>
    <lineage>
        <taxon>Eukaryota</taxon>
        <taxon>Fungi</taxon>
        <taxon>Dikarya</taxon>
        <taxon>Ascomycota</taxon>
        <taxon>Pezizomycotina</taxon>
        <taxon>Eurotiomycetes</taxon>
        <taxon>Eurotiomycetidae</taxon>
        <taxon>Eurotiales</taxon>
        <taxon>Aspergillaceae</taxon>
        <taxon>Aspergillus</taxon>
        <taxon>Aspergillus subgen. Circumdati</taxon>
    </lineage>
</organism>
<keyword evidence="3" id="KW-1185">Reference proteome</keyword>